<accession>A0ABR1RNK7</accession>
<dbReference type="InterPro" id="IPR052897">
    <property type="entry name" value="Sec-Metab_Biosynth_Hydrolase"/>
</dbReference>
<proteinExistence type="predicted"/>
<comment type="caution">
    <text evidence="2">The sequence shown here is derived from an EMBL/GenBank/DDBJ whole genome shotgun (WGS) entry which is preliminary data.</text>
</comment>
<keyword evidence="3" id="KW-1185">Reference proteome</keyword>
<evidence type="ECO:0000259" key="1">
    <source>
        <dbReference type="Pfam" id="PF12697"/>
    </source>
</evidence>
<organism evidence="2 3">
    <name type="scientific">Apiospora marii</name>
    <dbReference type="NCBI Taxonomy" id="335849"/>
    <lineage>
        <taxon>Eukaryota</taxon>
        <taxon>Fungi</taxon>
        <taxon>Dikarya</taxon>
        <taxon>Ascomycota</taxon>
        <taxon>Pezizomycotina</taxon>
        <taxon>Sordariomycetes</taxon>
        <taxon>Xylariomycetidae</taxon>
        <taxon>Amphisphaeriales</taxon>
        <taxon>Apiosporaceae</taxon>
        <taxon>Apiospora</taxon>
    </lineage>
</organism>
<dbReference type="PANTHER" id="PTHR37017:SF3">
    <property type="entry name" value="AB HYDROLASE-1 DOMAIN-CONTAINING PROTEIN"/>
    <property type="match status" value="1"/>
</dbReference>
<protein>
    <recommendedName>
        <fullName evidence="1">AB hydrolase-1 domain-containing protein</fullName>
    </recommendedName>
</protein>
<evidence type="ECO:0000313" key="2">
    <source>
        <dbReference type="EMBL" id="KAK8015828.1"/>
    </source>
</evidence>
<sequence>MEGHPRGDNGSILVVPAKPAFVLVSGAWHGTGYWAKVVAGLLREGYRATPVALRSASAKPAVTFMDDVNAVRDVIRGEVARGCDVVVVAHSLGTVVGASAIKGFARFHGGGGGGGKTGQDVAVTEVFMNGDRDGFGHVIGFVALATGFLPTGVCFLQALGGKAPPLWRFGSEPLATTEEDVDDDGESTTKTFATIRISAREAFYHDLPVEEGERWVERLSPQGAATIAQGGEFVYAGWLDVPCWSLVTTEDRAFPPEAQRAMAQAARDAGADVWSEEIVTSHSPMLSRPAETVDFLRRAAVAFGEKALLRGM</sequence>
<name>A0ABR1RNK7_9PEZI</name>
<dbReference type="Pfam" id="PF12697">
    <property type="entry name" value="Abhydrolase_6"/>
    <property type="match status" value="1"/>
</dbReference>
<dbReference type="InterPro" id="IPR029058">
    <property type="entry name" value="AB_hydrolase_fold"/>
</dbReference>
<evidence type="ECO:0000313" key="3">
    <source>
        <dbReference type="Proteomes" id="UP001396898"/>
    </source>
</evidence>
<dbReference type="PANTHER" id="PTHR37017">
    <property type="entry name" value="AB HYDROLASE-1 DOMAIN-CONTAINING PROTEIN-RELATED"/>
    <property type="match status" value="1"/>
</dbReference>
<dbReference type="InterPro" id="IPR000073">
    <property type="entry name" value="AB_hydrolase_1"/>
</dbReference>
<dbReference type="EMBL" id="JAQQWI010000012">
    <property type="protein sequence ID" value="KAK8015828.1"/>
    <property type="molecule type" value="Genomic_DNA"/>
</dbReference>
<dbReference type="Proteomes" id="UP001396898">
    <property type="component" value="Unassembled WGS sequence"/>
</dbReference>
<dbReference type="SUPFAM" id="SSF53474">
    <property type="entry name" value="alpha/beta-Hydrolases"/>
    <property type="match status" value="1"/>
</dbReference>
<feature type="domain" description="AB hydrolase-1" evidence="1">
    <location>
        <begin position="21"/>
        <end position="294"/>
    </location>
</feature>
<gene>
    <name evidence="2" type="ORF">PG991_008716</name>
</gene>
<reference evidence="2 3" key="1">
    <citation type="submission" date="2023-01" db="EMBL/GenBank/DDBJ databases">
        <title>Analysis of 21 Apiospora genomes using comparative genomics revels a genus with tremendous synthesis potential of carbohydrate active enzymes and secondary metabolites.</title>
        <authorList>
            <person name="Sorensen T."/>
        </authorList>
    </citation>
    <scope>NUCLEOTIDE SEQUENCE [LARGE SCALE GENOMIC DNA]</scope>
    <source>
        <strain evidence="2 3">CBS 20057</strain>
    </source>
</reference>
<dbReference type="Gene3D" id="3.40.50.1820">
    <property type="entry name" value="alpha/beta hydrolase"/>
    <property type="match status" value="1"/>
</dbReference>